<gene>
    <name evidence="1" type="ORF">BaRGS_00003843</name>
</gene>
<evidence type="ECO:0000313" key="2">
    <source>
        <dbReference type="Proteomes" id="UP001519460"/>
    </source>
</evidence>
<dbReference type="AlphaFoldDB" id="A0ABD0LYW5"/>
<keyword evidence="2" id="KW-1185">Reference proteome</keyword>
<dbReference type="EMBL" id="JACVVK020000013">
    <property type="protein sequence ID" value="KAK7504815.1"/>
    <property type="molecule type" value="Genomic_DNA"/>
</dbReference>
<name>A0ABD0LYW5_9CAEN</name>
<sequence length="135" mass="15229">MGRRRNYSPCLGKHLRPLMASGDHDSQCPLAGPDNGYLHHREDVFAQARQGEIQWKQVLFGQQTALLPSSFGGISGEYGLGEIMVQGSDIKTEHKFSVFLCCFFVCCLLSLKYRPTIQLQHTFFSVCCFQKSRGH</sequence>
<reference evidence="1 2" key="1">
    <citation type="journal article" date="2023" name="Sci. Data">
        <title>Genome assembly of the Korean intertidal mud-creeper Batillaria attramentaria.</title>
        <authorList>
            <person name="Patra A.K."/>
            <person name="Ho P.T."/>
            <person name="Jun S."/>
            <person name="Lee S.J."/>
            <person name="Kim Y."/>
            <person name="Won Y.J."/>
        </authorList>
    </citation>
    <scope>NUCLEOTIDE SEQUENCE [LARGE SCALE GENOMIC DNA]</scope>
    <source>
        <strain evidence="1">Wonlab-2016</strain>
    </source>
</reference>
<evidence type="ECO:0000313" key="1">
    <source>
        <dbReference type="EMBL" id="KAK7504815.1"/>
    </source>
</evidence>
<dbReference type="Proteomes" id="UP001519460">
    <property type="component" value="Unassembled WGS sequence"/>
</dbReference>
<protein>
    <submittedName>
        <fullName evidence="1">Uncharacterized protein</fullName>
    </submittedName>
</protein>
<comment type="caution">
    <text evidence="1">The sequence shown here is derived from an EMBL/GenBank/DDBJ whole genome shotgun (WGS) entry which is preliminary data.</text>
</comment>
<organism evidence="1 2">
    <name type="scientific">Batillaria attramentaria</name>
    <dbReference type="NCBI Taxonomy" id="370345"/>
    <lineage>
        <taxon>Eukaryota</taxon>
        <taxon>Metazoa</taxon>
        <taxon>Spiralia</taxon>
        <taxon>Lophotrochozoa</taxon>
        <taxon>Mollusca</taxon>
        <taxon>Gastropoda</taxon>
        <taxon>Caenogastropoda</taxon>
        <taxon>Sorbeoconcha</taxon>
        <taxon>Cerithioidea</taxon>
        <taxon>Batillariidae</taxon>
        <taxon>Batillaria</taxon>
    </lineage>
</organism>
<proteinExistence type="predicted"/>
<accession>A0ABD0LYW5</accession>